<dbReference type="AlphaFoldDB" id="A0A9P3PTU4"/>
<gene>
    <name evidence="1" type="ORF">LshimejAT787_1000140</name>
</gene>
<keyword evidence="2" id="KW-1185">Reference proteome</keyword>
<reference evidence="1" key="1">
    <citation type="submission" date="2022-07" db="EMBL/GenBank/DDBJ databases">
        <title>The genome of Lyophyllum shimeji provides insight into the initial evolution of ectomycorrhizal fungal genome.</title>
        <authorList>
            <person name="Kobayashi Y."/>
            <person name="Shibata T."/>
            <person name="Hirakawa H."/>
            <person name="Shigenobu S."/>
            <person name="Nishiyama T."/>
            <person name="Yamada A."/>
            <person name="Hasebe M."/>
            <person name="Kawaguchi M."/>
        </authorList>
    </citation>
    <scope>NUCLEOTIDE SEQUENCE</scope>
    <source>
        <strain evidence="1">AT787</strain>
    </source>
</reference>
<evidence type="ECO:0000313" key="2">
    <source>
        <dbReference type="Proteomes" id="UP001063166"/>
    </source>
</evidence>
<proteinExistence type="predicted"/>
<evidence type="ECO:0000313" key="1">
    <source>
        <dbReference type="EMBL" id="GLB41414.1"/>
    </source>
</evidence>
<accession>A0A9P3PTU4</accession>
<protein>
    <submittedName>
        <fullName evidence="1">Uncharacterized protein</fullName>
    </submittedName>
</protein>
<comment type="caution">
    <text evidence="1">The sequence shown here is derived from an EMBL/GenBank/DDBJ whole genome shotgun (WGS) entry which is preliminary data.</text>
</comment>
<dbReference type="Proteomes" id="UP001063166">
    <property type="component" value="Unassembled WGS sequence"/>
</dbReference>
<name>A0A9P3PTU4_LYOSH</name>
<sequence>MISQLPVPIRTQAAFSPGSWTPFMSSRRCSKDNQSRTKLSDHGFVARPDRNIHITFMPRIRPRRLKLPVDQEFTS</sequence>
<dbReference type="EMBL" id="BRPK01000010">
    <property type="protein sequence ID" value="GLB41414.1"/>
    <property type="molecule type" value="Genomic_DNA"/>
</dbReference>
<organism evidence="1 2">
    <name type="scientific">Lyophyllum shimeji</name>
    <name type="common">Hon-shimeji</name>
    <name type="synonym">Tricholoma shimeji</name>
    <dbReference type="NCBI Taxonomy" id="47721"/>
    <lineage>
        <taxon>Eukaryota</taxon>
        <taxon>Fungi</taxon>
        <taxon>Dikarya</taxon>
        <taxon>Basidiomycota</taxon>
        <taxon>Agaricomycotina</taxon>
        <taxon>Agaricomycetes</taxon>
        <taxon>Agaricomycetidae</taxon>
        <taxon>Agaricales</taxon>
        <taxon>Tricholomatineae</taxon>
        <taxon>Lyophyllaceae</taxon>
        <taxon>Lyophyllum</taxon>
    </lineage>
</organism>